<feature type="binding site" evidence="10">
    <location>
        <position position="170"/>
    </location>
    <ligand>
        <name>UDP-N-acetyl-alpha-D-glucosamine</name>
        <dbReference type="ChEBI" id="CHEBI:57705"/>
    </ligand>
</feature>
<dbReference type="SUPFAM" id="SSF53756">
    <property type="entry name" value="UDP-Glycosyltransferase/glycogen phosphorylase"/>
    <property type="match status" value="1"/>
</dbReference>
<evidence type="ECO:0000259" key="12">
    <source>
        <dbReference type="Pfam" id="PF04101"/>
    </source>
</evidence>
<keyword evidence="3 10" id="KW-0328">Glycosyltransferase</keyword>
<gene>
    <name evidence="10 13" type="primary">murG</name>
    <name evidence="13" type="ORF">J0M35_16655</name>
</gene>
<evidence type="ECO:0000256" key="10">
    <source>
        <dbReference type="HAMAP-Rule" id="MF_00033"/>
    </source>
</evidence>
<reference evidence="13" key="1">
    <citation type="submission" date="2021-02" db="EMBL/GenBank/DDBJ databases">
        <title>Genome-Resolved Metagenomics of a Microbial Community Performing Photosynthetic Biological Nutrient Removal.</title>
        <authorList>
            <person name="Mcdaniel E.A."/>
        </authorList>
    </citation>
    <scope>NUCLEOTIDE SEQUENCE</scope>
    <source>
        <strain evidence="13">UWPOB_OBS1</strain>
    </source>
</reference>
<evidence type="ECO:0000256" key="7">
    <source>
        <dbReference type="ARBA" id="ARBA00023136"/>
    </source>
</evidence>
<accession>A0A8J7TNE4</accession>
<evidence type="ECO:0000256" key="8">
    <source>
        <dbReference type="ARBA" id="ARBA00023306"/>
    </source>
</evidence>
<keyword evidence="5 10" id="KW-0133">Cell shape</keyword>
<feature type="binding site" evidence="10">
    <location>
        <position position="201"/>
    </location>
    <ligand>
        <name>UDP-N-acetyl-alpha-D-glucosamine</name>
        <dbReference type="ChEBI" id="CHEBI:57705"/>
    </ligand>
</feature>
<comment type="catalytic activity">
    <reaction evidence="10">
        <text>di-trans,octa-cis-undecaprenyl diphospho-N-acetyl-alpha-D-muramoyl-L-alanyl-D-glutamyl-meso-2,6-diaminopimeloyl-D-alanyl-D-alanine + UDP-N-acetyl-alpha-D-glucosamine = di-trans,octa-cis-undecaprenyl diphospho-[N-acetyl-alpha-D-glucosaminyl-(1-&gt;4)]-N-acetyl-alpha-D-muramoyl-L-alanyl-D-glutamyl-meso-2,6-diaminopimeloyl-D-alanyl-D-alanine + UDP + H(+)</text>
        <dbReference type="Rhea" id="RHEA:31227"/>
        <dbReference type="ChEBI" id="CHEBI:15378"/>
        <dbReference type="ChEBI" id="CHEBI:57705"/>
        <dbReference type="ChEBI" id="CHEBI:58223"/>
        <dbReference type="ChEBI" id="CHEBI:61387"/>
        <dbReference type="ChEBI" id="CHEBI:61388"/>
        <dbReference type="EC" id="2.4.1.227"/>
    </reaction>
</comment>
<dbReference type="Pfam" id="PF04101">
    <property type="entry name" value="Glyco_tran_28_C"/>
    <property type="match status" value="1"/>
</dbReference>
<dbReference type="GO" id="GO:0008360">
    <property type="term" value="P:regulation of cell shape"/>
    <property type="evidence" value="ECO:0007669"/>
    <property type="project" value="UniProtKB-KW"/>
</dbReference>
<evidence type="ECO:0000256" key="2">
    <source>
        <dbReference type="ARBA" id="ARBA00022618"/>
    </source>
</evidence>
<proteinExistence type="inferred from homology"/>
<evidence type="ECO:0000256" key="9">
    <source>
        <dbReference type="ARBA" id="ARBA00023316"/>
    </source>
</evidence>
<feature type="binding site" evidence="10">
    <location>
        <position position="304"/>
    </location>
    <ligand>
        <name>UDP-N-acetyl-alpha-D-glucosamine</name>
        <dbReference type="ChEBI" id="CHEBI:57705"/>
    </ligand>
</feature>
<dbReference type="GO" id="GO:0071555">
    <property type="term" value="P:cell wall organization"/>
    <property type="evidence" value="ECO:0007669"/>
    <property type="project" value="UniProtKB-KW"/>
</dbReference>
<dbReference type="EMBL" id="JAFLCK010000029">
    <property type="protein sequence ID" value="MBN8662001.1"/>
    <property type="molecule type" value="Genomic_DNA"/>
</dbReference>
<comment type="caution">
    <text evidence="13">The sequence shown here is derived from an EMBL/GenBank/DDBJ whole genome shotgun (WGS) entry which is preliminary data.</text>
</comment>
<keyword evidence="1 10" id="KW-1003">Cell membrane</keyword>
<dbReference type="CDD" id="cd03785">
    <property type="entry name" value="GT28_MurG"/>
    <property type="match status" value="1"/>
</dbReference>
<dbReference type="Pfam" id="PF03033">
    <property type="entry name" value="Glyco_transf_28"/>
    <property type="match status" value="1"/>
</dbReference>
<dbReference type="GO" id="GO:0009252">
    <property type="term" value="P:peptidoglycan biosynthetic process"/>
    <property type="evidence" value="ECO:0007669"/>
    <property type="project" value="UniProtKB-UniRule"/>
</dbReference>
<evidence type="ECO:0000256" key="3">
    <source>
        <dbReference type="ARBA" id="ARBA00022676"/>
    </source>
</evidence>
<keyword evidence="4 10" id="KW-0808">Transferase</keyword>
<evidence type="ECO:0000256" key="5">
    <source>
        <dbReference type="ARBA" id="ARBA00022960"/>
    </source>
</evidence>
<comment type="function">
    <text evidence="10">Cell wall formation. Catalyzes the transfer of a GlcNAc subunit on undecaprenyl-pyrophosphoryl-MurNAc-pentapeptide (lipid intermediate I) to form undecaprenyl-pyrophosphoryl-MurNAc-(pentapeptide)GlcNAc (lipid intermediate II).</text>
</comment>
<dbReference type="InterPro" id="IPR007235">
    <property type="entry name" value="Glyco_trans_28_C"/>
</dbReference>
<dbReference type="GO" id="GO:0050511">
    <property type="term" value="F:undecaprenyldiphospho-muramoylpentapeptide beta-N-acetylglucosaminyltransferase activity"/>
    <property type="evidence" value="ECO:0007669"/>
    <property type="project" value="UniProtKB-UniRule"/>
</dbReference>
<dbReference type="EC" id="2.4.1.227" evidence="10"/>
<keyword evidence="9 10" id="KW-0961">Cell wall biogenesis/degradation</keyword>
<dbReference type="Gene3D" id="3.40.50.2000">
    <property type="entry name" value="Glycogen Phosphorylase B"/>
    <property type="match status" value="2"/>
</dbReference>
<dbReference type="UniPathway" id="UPA00219"/>
<dbReference type="InterPro" id="IPR006009">
    <property type="entry name" value="GlcNAc_MurG"/>
</dbReference>
<sequence length="386" mass="41145">MSGRHRIVLTGGGTGGHIYPALSVAEQLKGDPEVEAILYIGAKNHPEEKLARAAGLDFAGLQVSGLPRKLSPRLLTWGFELSAAVMNAKALLKQFKPTVVLGTGGYASAPPLMAANMLGVPTAVHEPDAHPGLVNRLLSRKAALVSLGMQGAATRIKTGGRVVFNGNPVRMSFMEERKRDAVSAVLGLRADLKTVLVTGGSQGAKALNDAVAGCLSRLLDVEPHLQVVHQCGEKNLNDLKEQLPPGLFQSPRYHLRAYFDDLSMAYASCDLAVTRAGAMTVAELAVSGTPAIFVPYPYAAQDHQTHNARYIESQKAAVVLMQENLSAETLYEQIVALLCDDARLADMRKRMKDLAKPDAARVLAMQLKEISALYAGAKSLHAAGIG</sequence>
<dbReference type="InterPro" id="IPR004276">
    <property type="entry name" value="GlycoTrans_28_N"/>
</dbReference>
<dbReference type="Proteomes" id="UP000664277">
    <property type="component" value="Unassembled WGS sequence"/>
</dbReference>
<protein>
    <recommendedName>
        <fullName evidence="10">UDP-N-acetylglucosamine--N-acetylmuramyl-(pentapeptide) pyrophosphoryl-undecaprenol N-acetylglucosamine transferase</fullName>
        <ecNumber evidence="10">2.4.1.227</ecNumber>
    </recommendedName>
    <alternativeName>
        <fullName evidence="10">Undecaprenyl-PP-MurNAc-pentapeptide-UDPGlcNAc GlcNAc transferase</fullName>
    </alternativeName>
</protein>
<evidence type="ECO:0000259" key="11">
    <source>
        <dbReference type="Pfam" id="PF03033"/>
    </source>
</evidence>
<evidence type="ECO:0000256" key="1">
    <source>
        <dbReference type="ARBA" id="ARBA00022475"/>
    </source>
</evidence>
<evidence type="ECO:0000256" key="4">
    <source>
        <dbReference type="ARBA" id="ARBA00022679"/>
    </source>
</evidence>
<keyword evidence="7 10" id="KW-0472">Membrane</keyword>
<name>A0A8J7TNE4_9BACT</name>
<feature type="binding site" evidence="10">
    <location>
        <begin position="14"/>
        <end position="16"/>
    </location>
    <ligand>
        <name>UDP-N-acetyl-alpha-D-glucosamine</name>
        <dbReference type="ChEBI" id="CHEBI:57705"/>
    </ligand>
</feature>
<dbReference type="PANTHER" id="PTHR21015:SF22">
    <property type="entry name" value="GLYCOSYLTRANSFERASE"/>
    <property type="match status" value="1"/>
</dbReference>
<comment type="caution">
    <text evidence="10">Lacks conserved residue(s) required for the propagation of feature annotation.</text>
</comment>
<dbReference type="AlphaFoldDB" id="A0A8J7TNE4"/>
<feature type="domain" description="Glycosyl transferase family 28 C-terminal" evidence="12">
    <location>
        <begin position="194"/>
        <end position="360"/>
    </location>
</feature>
<comment type="pathway">
    <text evidence="10">Cell wall biogenesis; peptidoglycan biosynthesis.</text>
</comment>
<evidence type="ECO:0000313" key="14">
    <source>
        <dbReference type="Proteomes" id="UP000664277"/>
    </source>
</evidence>
<dbReference type="HAMAP" id="MF_00033">
    <property type="entry name" value="MurG"/>
    <property type="match status" value="1"/>
</dbReference>
<feature type="domain" description="Glycosyltransferase family 28 N-terminal" evidence="11">
    <location>
        <begin position="7"/>
        <end position="143"/>
    </location>
</feature>
<keyword evidence="8 10" id="KW-0131">Cell cycle</keyword>
<dbReference type="PANTHER" id="PTHR21015">
    <property type="entry name" value="UDP-N-ACETYLGLUCOSAMINE--N-ACETYLMURAMYL-(PENTAPEPTIDE) PYROPHOSPHORYL-UNDECAPRENOL N-ACETYLGLUCOSAMINE TRANSFERASE 1"/>
    <property type="match status" value="1"/>
</dbReference>
<keyword evidence="2 10" id="KW-0132">Cell division</keyword>
<organism evidence="13 14">
    <name type="scientific">Candidatus Obscuribacter phosphatis</name>
    <dbReference type="NCBI Taxonomy" id="1906157"/>
    <lineage>
        <taxon>Bacteria</taxon>
        <taxon>Bacillati</taxon>
        <taxon>Candidatus Melainabacteria</taxon>
        <taxon>Candidatus Obscuribacterales</taxon>
        <taxon>Candidatus Obscuribacteraceae</taxon>
        <taxon>Candidatus Obscuribacter</taxon>
    </lineage>
</organism>
<dbReference type="GO" id="GO:0051301">
    <property type="term" value="P:cell division"/>
    <property type="evidence" value="ECO:0007669"/>
    <property type="project" value="UniProtKB-KW"/>
</dbReference>
<dbReference type="GO" id="GO:0005975">
    <property type="term" value="P:carbohydrate metabolic process"/>
    <property type="evidence" value="ECO:0007669"/>
    <property type="project" value="InterPro"/>
</dbReference>
<dbReference type="NCBIfam" id="TIGR01133">
    <property type="entry name" value="murG"/>
    <property type="match status" value="1"/>
</dbReference>
<comment type="subcellular location">
    <subcellularLocation>
        <location evidence="10">Cell membrane</location>
        <topology evidence="10">Peripheral membrane protein</topology>
        <orientation evidence="10">Cytoplasmic side</orientation>
    </subcellularLocation>
</comment>
<dbReference type="GO" id="GO:0005886">
    <property type="term" value="C:plasma membrane"/>
    <property type="evidence" value="ECO:0007669"/>
    <property type="project" value="UniProtKB-SubCell"/>
</dbReference>
<evidence type="ECO:0000256" key="6">
    <source>
        <dbReference type="ARBA" id="ARBA00022984"/>
    </source>
</evidence>
<keyword evidence="6 10" id="KW-0573">Peptidoglycan synthesis</keyword>
<evidence type="ECO:0000313" key="13">
    <source>
        <dbReference type="EMBL" id="MBN8662001.1"/>
    </source>
</evidence>
<comment type="similarity">
    <text evidence="10">Belongs to the glycosyltransferase 28 family. MurG subfamily.</text>
</comment>